<dbReference type="InterPro" id="IPR008921">
    <property type="entry name" value="DNA_pol3_clamp-load_cplx_C"/>
</dbReference>
<dbReference type="InterPro" id="IPR022754">
    <property type="entry name" value="DNA_pol_III_gamma-3"/>
</dbReference>
<dbReference type="Gene3D" id="3.40.50.300">
    <property type="entry name" value="P-loop containing nucleotide triphosphate hydrolases"/>
    <property type="match status" value="1"/>
</dbReference>
<evidence type="ECO:0000313" key="14">
    <source>
        <dbReference type="EMBL" id="MDA0141341.1"/>
    </source>
</evidence>
<feature type="non-terminal residue" evidence="14">
    <location>
        <position position="438"/>
    </location>
</feature>
<evidence type="ECO:0000256" key="11">
    <source>
        <dbReference type="RuleBase" id="RU364063"/>
    </source>
</evidence>
<dbReference type="Proteomes" id="UP001147700">
    <property type="component" value="Unassembled WGS sequence"/>
</dbReference>
<dbReference type="SUPFAM" id="SSF48019">
    <property type="entry name" value="post-AAA+ oligomerization domain-like"/>
    <property type="match status" value="1"/>
</dbReference>
<dbReference type="CDD" id="cd18137">
    <property type="entry name" value="HLD_clamp_pol_III_gamma_tau"/>
    <property type="match status" value="1"/>
</dbReference>
<dbReference type="NCBIfam" id="TIGR02397">
    <property type="entry name" value="dnaX_nterm"/>
    <property type="match status" value="1"/>
</dbReference>
<keyword evidence="9 11" id="KW-0239">DNA-directed DNA polymerase</keyword>
<evidence type="ECO:0000313" key="15">
    <source>
        <dbReference type="Proteomes" id="UP001147700"/>
    </source>
</evidence>
<evidence type="ECO:0000256" key="5">
    <source>
        <dbReference type="ARBA" id="ARBA00022723"/>
    </source>
</evidence>
<evidence type="ECO:0000256" key="2">
    <source>
        <dbReference type="ARBA" id="ARBA00022679"/>
    </source>
</evidence>
<evidence type="ECO:0000259" key="13">
    <source>
        <dbReference type="SMART" id="SM00382"/>
    </source>
</evidence>
<comment type="subunit">
    <text evidence="11">DNA polymerase III contains a core (composed of alpha, epsilon and theta chains) that associates with a tau subunit. This core dimerizes to form the POLIII' complex. PolIII' associates with the gamma complex (composed of gamma, delta, delta', psi and chi chains) and with the beta chain to form the complete DNA polymerase III complex.</text>
</comment>
<dbReference type="EC" id="2.7.7.7" evidence="11"/>
<dbReference type="Gene3D" id="1.10.8.60">
    <property type="match status" value="1"/>
</dbReference>
<dbReference type="Pfam" id="PF13177">
    <property type="entry name" value="DNA_pol3_delta2"/>
    <property type="match status" value="1"/>
</dbReference>
<dbReference type="InterPro" id="IPR001270">
    <property type="entry name" value="ClpA/B"/>
</dbReference>
<evidence type="ECO:0000256" key="6">
    <source>
        <dbReference type="ARBA" id="ARBA00022741"/>
    </source>
</evidence>
<dbReference type="InterPro" id="IPR003593">
    <property type="entry name" value="AAA+_ATPase"/>
</dbReference>
<accession>A0ABT4RRX2</accession>
<dbReference type="InterPro" id="IPR027417">
    <property type="entry name" value="P-loop_NTPase"/>
</dbReference>
<keyword evidence="8 11" id="KW-0067">ATP-binding</keyword>
<dbReference type="NCBIfam" id="NF004046">
    <property type="entry name" value="PRK05563.1"/>
    <property type="match status" value="1"/>
</dbReference>
<dbReference type="SUPFAM" id="SSF52540">
    <property type="entry name" value="P-loop containing nucleoside triphosphate hydrolases"/>
    <property type="match status" value="1"/>
</dbReference>
<proteinExistence type="inferred from homology"/>
<dbReference type="GO" id="GO:0003887">
    <property type="term" value="F:DNA-directed DNA polymerase activity"/>
    <property type="evidence" value="ECO:0007669"/>
    <property type="project" value="UniProtKB-EC"/>
</dbReference>
<gene>
    <name evidence="11 14" type="primary">dnaX</name>
    <name evidence="14" type="ORF">OJ962_27850</name>
</gene>
<keyword evidence="6 11" id="KW-0547">Nucleotide-binding</keyword>
<dbReference type="InterPro" id="IPR050238">
    <property type="entry name" value="DNA_Rep/Repair_Clamp_Loader"/>
</dbReference>
<feature type="region of interest" description="Disordered" evidence="12">
    <location>
        <begin position="378"/>
        <end position="428"/>
    </location>
</feature>
<dbReference type="PANTHER" id="PTHR11669:SF0">
    <property type="entry name" value="PROTEIN STICHEL-LIKE 2"/>
    <property type="match status" value="1"/>
</dbReference>
<feature type="compositionally biased region" description="Low complexity" evidence="12">
    <location>
        <begin position="398"/>
        <end position="428"/>
    </location>
</feature>
<evidence type="ECO:0000256" key="1">
    <source>
        <dbReference type="ARBA" id="ARBA00006360"/>
    </source>
</evidence>
<dbReference type="EMBL" id="JAPCID010000054">
    <property type="protein sequence ID" value="MDA0141341.1"/>
    <property type="molecule type" value="Genomic_DNA"/>
</dbReference>
<keyword evidence="5" id="KW-0479">Metal-binding</keyword>
<comment type="function">
    <text evidence="11">DNA polymerase III is a complex, multichain enzyme responsible for most of the replicative synthesis in bacteria. This DNA polymerase also exhibits 3' to 5' exonuclease activity.</text>
</comment>
<evidence type="ECO:0000256" key="7">
    <source>
        <dbReference type="ARBA" id="ARBA00022833"/>
    </source>
</evidence>
<dbReference type="PANTHER" id="PTHR11669">
    <property type="entry name" value="REPLICATION FACTOR C / DNA POLYMERASE III GAMMA-TAU SUBUNIT"/>
    <property type="match status" value="1"/>
</dbReference>
<keyword evidence="3 11" id="KW-0548">Nucleotidyltransferase</keyword>
<organism evidence="14 15">
    <name type="scientific">Solirubrobacter deserti</name>
    <dbReference type="NCBI Taxonomy" id="2282478"/>
    <lineage>
        <taxon>Bacteria</taxon>
        <taxon>Bacillati</taxon>
        <taxon>Actinomycetota</taxon>
        <taxon>Thermoleophilia</taxon>
        <taxon>Solirubrobacterales</taxon>
        <taxon>Solirubrobacteraceae</taxon>
        <taxon>Solirubrobacter</taxon>
    </lineage>
</organism>
<dbReference type="SMART" id="SM00382">
    <property type="entry name" value="AAA"/>
    <property type="match status" value="1"/>
</dbReference>
<keyword evidence="2 11" id="KW-0808">Transferase</keyword>
<dbReference type="Pfam" id="PF12169">
    <property type="entry name" value="DNA_pol3_gamma3"/>
    <property type="match status" value="1"/>
</dbReference>
<keyword evidence="7" id="KW-0862">Zinc</keyword>
<dbReference type="InterPro" id="IPR012763">
    <property type="entry name" value="DNA_pol_III_sug/sutau_N"/>
</dbReference>
<evidence type="ECO:0000256" key="9">
    <source>
        <dbReference type="ARBA" id="ARBA00022932"/>
    </source>
</evidence>
<keyword evidence="15" id="KW-1185">Reference proteome</keyword>
<evidence type="ECO:0000256" key="12">
    <source>
        <dbReference type="SAM" id="MobiDB-lite"/>
    </source>
</evidence>
<dbReference type="CDD" id="cd00009">
    <property type="entry name" value="AAA"/>
    <property type="match status" value="1"/>
</dbReference>
<dbReference type="Pfam" id="PF22608">
    <property type="entry name" value="DNAX_ATPase_lid"/>
    <property type="match status" value="1"/>
</dbReference>
<comment type="similarity">
    <text evidence="1 11">Belongs to the DnaX/STICHEL family.</text>
</comment>
<dbReference type="InterPro" id="IPR045085">
    <property type="entry name" value="HLD_clamp_pol_III_gamma_tau"/>
</dbReference>
<feature type="domain" description="AAA+ ATPase" evidence="13">
    <location>
        <begin position="36"/>
        <end position="179"/>
    </location>
</feature>
<comment type="caution">
    <text evidence="14">The sequence shown here is derived from an EMBL/GenBank/DDBJ whole genome shotgun (WGS) entry which is preliminary data.</text>
</comment>
<dbReference type="RefSeq" id="WP_270006749.1">
    <property type="nucleotide sequence ID" value="NZ_JAPCID010000054.1"/>
</dbReference>
<dbReference type="PRINTS" id="PR00300">
    <property type="entry name" value="CLPPROTEASEA"/>
</dbReference>
<keyword evidence="4 11" id="KW-0235">DNA replication</keyword>
<name>A0ABT4RRX2_9ACTN</name>
<protein>
    <recommendedName>
        <fullName evidence="11">DNA polymerase III subunit gamma/tau</fullName>
        <ecNumber evidence="11">2.7.7.7</ecNumber>
    </recommendedName>
</protein>
<evidence type="ECO:0000256" key="4">
    <source>
        <dbReference type="ARBA" id="ARBA00022705"/>
    </source>
</evidence>
<dbReference type="Gene3D" id="1.20.272.10">
    <property type="match status" value="1"/>
</dbReference>
<evidence type="ECO:0000256" key="8">
    <source>
        <dbReference type="ARBA" id="ARBA00022840"/>
    </source>
</evidence>
<evidence type="ECO:0000256" key="3">
    <source>
        <dbReference type="ARBA" id="ARBA00022695"/>
    </source>
</evidence>
<comment type="catalytic activity">
    <reaction evidence="10 11">
        <text>DNA(n) + a 2'-deoxyribonucleoside 5'-triphosphate = DNA(n+1) + diphosphate</text>
        <dbReference type="Rhea" id="RHEA:22508"/>
        <dbReference type="Rhea" id="RHEA-COMP:17339"/>
        <dbReference type="Rhea" id="RHEA-COMP:17340"/>
        <dbReference type="ChEBI" id="CHEBI:33019"/>
        <dbReference type="ChEBI" id="CHEBI:61560"/>
        <dbReference type="ChEBI" id="CHEBI:173112"/>
        <dbReference type="EC" id="2.7.7.7"/>
    </reaction>
</comment>
<sequence length="438" mass="46318">MAASLYRRHRPRTFADVVGQEHVVRTLSNAIEQGRVHHAYLFVGSRGTGKTSMAKILAASLNCQNGGPTVSPCGKCESCVSIQSATSLDVVEMDAASNNSVDDVRDLRERVAFAPVGGGYKVYILDEAHMLTPQAWNAFLKTLEEPPPHTIFVLATTEANKVLPTVVDRCHRFDFGRPSVPQLAHVLRRAADAESITIPDEAIALVARSATGSFRDALGTLEQLFAYSGSSIALEDVLAVLGAADSDLIFGAVDAVHAGDARSALQAAARLAESGRDLGRFFGDLEAHARALMVVQVLGEVPPELRVTAEQDARLAEQAERVGQAEVVRLIELIAASMRAMKDGADARTQLELALVKAATPDLEPSVKALQARLARLESRPAAPAPRTPDQPQTAAGRATAPTSAVPTAPAPTASPARPGAASPARARPLSFWCQAGV</sequence>
<evidence type="ECO:0000256" key="10">
    <source>
        <dbReference type="ARBA" id="ARBA00049244"/>
    </source>
</evidence>
<reference evidence="14" key="1">
    <citation type="submission" date="2022-10" db="EMBL/GenBank/DDBJ databases">
        <title>The WGS of Solirubrobacter sp. CPCC 204708.</title>
        <authorList>
            <person name="Jiang Z."/>
        </authorList>
    </citation>
    <scope>NUCLEOTIDE SEQUENCE</scope>
    <source>
        <strain evidence="14">CPCC 204708</strain>
    </source>
</reference>